<name>A0AAV4T071_9ARAC</name>
<dbReference type="EMBL" id="BPLQ01008536">
    <property type="protein sequence ID" value="GIY38052.1"/>
    <property type="molecule type" value="Genomic_DNA"/>
</dbReference>
<proteinExistence type="predicted"/>
<sequence>MHILRKCLFHSGFRLAVTAGLVYRCQPGLLAPFVAKVCAKAFFKSITDCPFIDNYHLFLKIESSFRGVPKSSSEVFQRVDEDALRVKRHQQTFFKML</sequence>
<keyword evidence="3" id="KW-1185">Reference proteome</keyword>
<comment type="caution">
    <text evidence="2">The sequence shown here is derived from an EMBL/GenBank/DDBJ whole genome shotgun (WGS) entry which is preliminary data.</text>
</comment>
<feature type="signal peptide" evidence="1">
    <location>
        <begin position="1"/>
        <end position="19"/>
    </location>
</feature>
<reference evidence="2 3" key="1">
    <citation type="submission" date="2021-06" db="EMBL/GenBank/DDBJ databases">
        <title>Caerostris darwini draft genome.</title>
        <authorList>
            <person name="Kono N."/>
            <person name="Arakawa K."/>
        </authorList>
    </citation>
    <scope>NUCLEOTIDE SEQUENCE [LARGE SCALE GENOMIC DNA]</scope>
</reference>
<evidence type="ECO:0000256" key="1">
    <source>
        <dbReference type="SAM" id="SignalP"/>
    </source>
</evidence>
<organism evidence="2 3">
    <name type="scientific">Caerostris darwini</name>
    <dbReference type="NCBI Taxonomy" id="1538125"/>
    <lineage>
        <taxon>Eukaryota</taxon>
        <taxon>Metazoa</taxon>
        <taxon>Ecdysozoa</taxon>
        <taxon>Arthropoda</taxon>
        <taxon>Chelicerata</taxon>
        <taxon>Arachnida</taxon>
        <taxon>Araneae</taxon>
        <taxon>Araneomorphae</taxon>
        <taxon>Entelegynae</taxon>
        <taxon>Araneoidea</taxon>
        <taxon>Araneidae</taxon>
        <taxon>Caerostris</taxon>
    </lineage>
</organism>
<gene>
    <name evidence="2" type="ORF">CDAR_399171</name>
</gene>
<accession>A0AAV4T071</accession>
<evidence type="ECO:0000313" key="3">
    <source>
        <dbReference type="Proteomes" id="UP001054837"/>
    </source>
</evidence>
<keyword evidence="1" id="KW-0732">Signal</keyword>
<dbReference type="Proteomes" id="UP001054837">
    <property type="component" value="Unassembled WGS sequence"/>
</dbReference>
<dbReference type="AlphaFoldDB" id="A0AAV4T071"/>
<evidence type="ECO:0008006" key="4">
    <source>
        <dbReference type="Google" id="ProtNLM"/>
    </source>
</evidence>
<protein>
    <recommendedName>
        <fullName evidence="4">Secreted protein</fullName>
    </recommendedName>
</protein>
<feature type="chain" id="PRO_5043932543" description="Secreted protein" evidence="1">
    <location>
        <begin position="20"/>
        <end position="97"/>
    </location>
</feature>
<evidence type="ECO:0000313" key="2">
    <source>
        <dbReference type="EMBL" id="GIY38052.1"/>
    </source>
</evidence>